<evidence type="ECO:0000256" key="1">
    <source>
        <dbReference type="ARBA" id="ARBA00007433"/>
    </source>
</evidence>
<evidence type="ECO:0000259" key="3">
    <source>
        <dbReference type="Pfam" id="PF09377"/>
    </source>
</evidence>
<dbReference type="Pfam" id="PF09377">
    <property type="entry name" value="SBDS_domain_II"/>
    <property type="match status" value="1"/>
</dbReference>
<dbReference type="EMBL" id="LYOR01000001">
    <property type="protein sequence ID" value="OFV67041.1"/>
    <property type="molecule type" value="Genomic_DNA"/>
</dbReference>
<evidence type="ECO:0000313" key="6">
    <source>
        <dbReference type="EMBL" id="OFV67041.1"/>
    </source>
</evidence>
<name>A0A1F2P8M6_9EURY</name>
<dbReference type="NCBIfam" id="TIGR00291">
    <property type="entry name" value="RNA_SBDS"/>
    <property type="match status" value="1"/>
</dbReference>
<evidence type="ECO:0000313" key="7">
    <source>
        <dbReference type="Proteomes" id="UP000185779"/>
    </source>
</evidence>
<reference evidence="6 7" key="1">
    <citation type="submission" date="2016-05" db="EMBL/GenBank/DDBJ databases">
        <title>Microbial consortia oxidize butane by reversing methanogenesis.</title>
        <authorList>
            <person name="Laso-Perez R."/>
            <person name="Richter M."/>
            <person name="Wegener G."/>
            <person name="Musat F."/>
        </authorList>
    </citation>
    <scope>NUCLEOTIDE SEQUENCE [LARGE SCALE GENOMIC DNA]</scope>
    <source>
        <strain evidence="6">BOX1</strain>
    </source>
</reference>
<comment type="caution">
    <text evidence="6">The sequence shown here is derived from an EMBL/GenBank/DDBJ whole genome shotgun (WGS) entry which is preliminary data.</text>
</comment>
<dbReference type="STRING" id="1839936.SBU_000334"/>
<dbReference type="PANTHER" id="PTHR10927">
    <property type="entry name" value="RIBOSOME MATURATION PROTEIN SBDS"/>
    <property type="match status" value="1"/>
</dbReference>
<reference evidence="5" key="2">
    <citation type="journal article" date="2020" name="mSystems">
        <title>Genome- and Community-Level Interaction Insights into Carbon Utilization and Element Cycling Functions of Hydrothermarchaeota in Hydrothermal Sediment.</title>
        <authorList>
            <person name="Zhou Z."/>
            <person name="Liu Y."/>
            <person name="Xu W."/>
            <person name="Pan J."/>
            <person name="Luo Z.H."/>
            <person name="Li M."/>
        </authorList>
    </citation>
    <scope>NUCLEOTIDE SEQUENCE [LARGE SCALE GENOMIC DNA]</scope>
    <source>
        <strain evidence="5">HyVt-386</strain>
    </source>
</reference>
<dbReference type="InterPro" id="IPR002140">
    <property type="entry name" value="Sdo1/SBDS"/>
</dbReference>
<sequence length="234" mass="26680">MVSLDDAVVARLKRQGLTFEILVDPELALSCRQGEDPPTDKLLAVEEVFEDASRGDRASEADLRKVFGTLDLSAIVKRIIREGEVQLTSAQRRQMQEEKKRQIINIIARNGINPQTMTPHPPQRIERAMEEAGVHIDPFKRTEDLVNEVMKAIRPIIPIRFEEVSVAVKIPAPYTSGIYELKKLGDLIQEEWQQDGSWIGVFEIPAGIQDEFYRFINRFTKGEAETRLLKKKVT</sequence>
<feature type="domain" description="Ribosome maturation protein SDO1/SBDS N-terminal" evidence="2">
    <location>
        <begin position="7"/>
        <end position="93"/>
    </location>
</feature>
<dbReference type="Gene3D" id="3.30.70.240">
    <property type="match status" value="1"/>
</dbReference>
<keyword evidence="7" id="KW-1185">Reference proteome</keyword>
<dbReference type="Pfam" id="PF01172">
    <property type="entry name" value="SBDS_N"/>
    <property type="match status" value="1"/>
</dbReference>
<comment type="similarity">
    <text evidence="1">Belongs to the SDO1/SBDS family.</text>
</comment>
<dbReference type="InterPro" id="IPR019783">
    <property type="entry name" value="SDO1/SBDS_N"/>
</dbReference>
<protein>
    <submittedName>
        <fullName evidence="5">Ribosome assembly factor SBDS</fullName>
    </submittedName>
    <submittedName>
        <fullName evidence="6">rRNA metabolism protein, SBDS family</fullName>
    </submittedName>
</protein>
<dbReference type="InterPro" id="IPR035647">
    <property type="entry name" value="EFG_III/V"/>
</dbReference>
<dbReference type="GO" id="GO:0042256">
    <property type="term" value="P:cytosolic ribosome assembly"/>
    <property type="evidence" value="ECO:0007669"/>
    <property type="project" value="InterPro"/>
</dbReference>
<dbReference type="Pfam" id="PF20268">
    <property type="entry name" value="SBDS_C"/>
    <property type="match status" value="1"/>
</dbReference>
<dbReference type="SUPFAM" id="SSF54980">
    <property type="entry name" value="EF-G C-terminal domain-like"/>
    <property type="match status" value="1"/>
</dbReference>
<dbReference type="InterPro" id="IPR018978">
    <property type="entry name" value="SDO1/SBDS_central"/>
</dbReference>
<accession>A0A1F2P8M6</accession>
<dbReference type="SUPFAM" id="SSF89895">
    <property type="entry name" value="FYSH domain"/>
    <property type="match status" value="1"/>
</dbReference>
<dbReference type="Proteomes" id="UP000185779">
    <property type="component" value="Unassembled WGS sequence"/>
</dbReference>
<dbReference type="InterPro" id="IPR036786">
    <property type="entry name" value="Ribosome_mat_SBDS_N_sf"/>
</dbReference>
<organism evidence="6 7">
    <name type="scientific">Candidatus Syntropharchaeum butanivorans</name>
    <dbReference type="NCBI Taxonomy" id="1839936"/>
    <lineage>
        <taxon>Archaea</taxon>
        <taxon>Methanobacteriati</taxon>
        <taxon>Methanobacteriota</taxon>
        <taxon>Stenosarchaea group</taxon>
        <taxon>Methanomicrobia</taxon>
        <taxon>Methanosarcinales</taxon>
        <taxon>ANME-2 cluster</taxon>
        <taxon>Candidatus Syntropharchaeum</taxon>
    </lineage>
</organism>
<dbReference type="SUPFAM" id="SSF109728">
    <property type="entry name" value="Hypothetical protein AF0491, middle domain"/>
    <property type="match status" value="1"/>
</dbReference>
<dbReference type="AlphaFoldDB" id="A0A1F2P8M6"/>
<proteinExistence type="inferred from homology"/>
<dbReference type="InterPro" id="IPR039100">
    <property type="entry name" value="Sdo1/SBDS-like"/>
</dbReference>
<evidence type="ECO:0000259" key="2">
    <source>
        <dbReference type="Pfam" id="PF01172"/>
    </source>
</evidence>
<gene>
    <name evidence="5" type="ORF">ENI32_06545</name>
    <name evidence="6" type="ORF">SBU_000334</name>
</gene>
<dbReference type="Gene3D" id="1.10.10.900">
    <property type="entry name" value="SBDS protein C-terminal domain, subdomain 1"/>
    <property type="match status" value="1"/>
</dbReference>
<dbReference type="InterPro" id="IPR037188">
    <property type="entry name" value="Sdo1/SBDS_central_sf"/>
</dbReference>
<feature type="domain" description="Ribosome maturation protein SDO1/SBDS central" evidence="3">
    <location>
        <begin position="101"/>
        <end position="162"/>
    </location>
</feature>
<feature type="domain" description="Ribosome maturation protein SDO1/SBDS C-terminal" evidence="4">
    <location>
        <begin position="166"/>
        <end position="230"/>
    </location>
</feature>
<dbReference type="InterPro" id="IPR046928">
    <property type="entry name" value="SDO1/SBDS_C"/>
</dbReference>
<dbReference type="PANTHER" id="PTHR10927:SF4">
    <property type="entry name" value="RIBOSOME MATURATION PROTEIN SDO1 HOMOLOG"/>
    <property type="match status" value="1"/>
</dbReference>
<dbReference type="Proteomes" id="UP000885936">
    <property type="component" value="Unassembled WGS sequence"/>
</dbReference>
<evidence type="ECO:0000259" key="4">
    <source>
        <dbReference type="Pfam" id="PF20268"/>
    </source>
</evidence>
<dbReference type="Gene3D" id="3.30.1250.10">
    <property type="entry name" value="Ribosome maturation protein SBDS, N-terminal domain"/>
    <property type="match status" value="1"/>
</dbReference>
<dbReference type="EMBL" id="DRIE01000108">
    <property type="protein sequence ID" value="HEC57522.1"/>
    <property type="molecule type" value="Genomic_DNA"/>
</dbReference>
<evidence type="ECO:0000313" key="5">
    <source>
        <dbReference type="EMBL" id="HEC57522.1"/>
    </source>
</evidence>
<dbReference type="PATRIC" id="fig|1839936.3.peg.337"/>